<evidence type="ECO:0000256" key="4">
    <source>
        <dbReference type="ARBA" id="ARBA00023306"/>
    </source>
</evidence>
<dbReference type="CDD" id="cd20544">
    <property type="entry name" value="CYCLIN_AtCycD-like_rpt2"/>
    <property type="match status" value="1"/>
</dbReference>
<dbReference type="SMART" id="SM00385">
    <property type="entry name" value="CYCLIN"/>
    <property type="match status" value="1"/>
</dbReference>
<dbReference type="InterPro" id="IPR048258">
    <property type="entry name" value="Cyclins_cyclin-box"/>
</dbReference>
<evidence type="ECO:0000313" key="10">
    <source>
        <dbReference type="RefSeq" id="XP_021862440.1"/>
    </source>
</evidence>
<evidence type="ECO:0000256" key="6">
    <source>
        <dbReference type="SAM" id="MobiDB-lite"/>
    </source>
</evidence>
<keyword evidence="9" id="KW-1185">Reference proteome</keyword>
<reference evidence="9" key="1">
    <citation type="journal article" date="2021" name="Nat. Commun.">
        <title>Genomic analyses provide insights into spinach domestication and the genetic basis of agronomic traits.</title>
        <authorList>
            <person name="Cai X."/>
            <person name="Sun X."/>
            <person name="Xu C."/>
            <person name="Sun H."/>
            <person name="Wang X."/>
            <person name="Ge C."/>
            <person name="Zhang Z."/>
            <person name="Wang Q."/>
            <person name="Fei Z."/>
            <person name="Jiao C."/>
            <person name="Wang Q."/>
        </authorList>
    </citation>
    <scope>NUCLEOTIDE SEQUENCE [LARGE SCALE GENOMIC DNA]</scope>
    <source>
        <strain evidence="9">cv. Varoflay</strain>
    </source>
</reference>
<dbReference type="InterPro" id="IPR004367">
    <property type="entry name" value="Cyclin_C-dom"/>
</dbReference>
<dbReference type="InterPro" id="IPR006671">
    <property type="entry name" value="Cyclin_N"/>
</dbReference>
<evidence type="ECO:0000259" key="7">
    <source>
        <dbReference type="SMART" id="SM00385"/>
    </source>
</evidence>
<reference evidence="10" key="2">
    <citation type="submission" date="2025-08" db="UniProtKB">
        <authorList>
            <consortium name="RefSeq"/>
        </authorList>
    </citation>
    <scope>IDENTIFICATION</scope>
    <source>
        <tissue evidence="10">Leaf</tissue>
    </source>
</reference>
<dbReference type="GO" id="GO:0005737">
    <property type="term" value="C:cytoplasm"/>
    <property type="evidence" value="ECO:0000318"/>
    <property type="project" value="GO_Central"/>
</dbReference>
<dbReference type="CDD" id="cd20543">
    <property type="entry name" value="CYCLIN_AtCycD-like_rpt1"/>
    <property type="match status" value="1"/>
</dbReference>
<dbReference type="Pfam" id="PF02984">
    <property type="entry name" value="Cyclin_C"/>
    <property type="match status" value="1"/>
</dbReference>
<dbReference type="Pfam" id="PF00134">
    <property type="entry name" value="Cyclin_N"/>
    <property type="match status" value="1"/>
</dbReference>
<dbReference type="Gene3D" id="1.10.472.10">
    <property type="entry name" value="Cyclin-like"/>
    <property type="match status" value="2"/>
</dbReference>
<dbReference type="InterPro" id="IPR013763">
    <property type="entry name" value="Cyclin-like_dom"/>
</dbReference>
<evidence type="ECO:0000313" key="9">
    <source>
        <dbReference type="Proteomes" id="UP000813463"/>
    </source>
</evidence>
<dbReference type="FunFam" id="1.10.472.10:FF:000034">
    <property type="entry name" value="D2/4-type cyclin"/>
    <property type="match status" value="1"/>
</dbReference>
<dbReference type="GO" id="GO:0005634">
    <property type="term" value="C:nucleus"/>
    <property type="evidence" value="ECO:0000318"/>
    <property type="project" value="GO_Central"/>
</dbReference>
<keyword evidence="2" id="KW-0132">Cell division</keyword>
<dbReference type="GO" id="GO:0000082">
    <property type="term" value="P:G1/S transition of mitotic cell cycle"/>
    <property type="evidence" value="ECO:0000318"/>
    <property type="project" value="GO_Central"/>
</dbReference>
<gene>
    <name evidence="10" type="primary">LOC110801366</name>
</gene>
<dbReference type="InterPro" id="IPR039361">
    <property type="entry name" value="Cyclin"/>
</dbReference>
<dbReference type="SMART" id="SM01332">
    <property type="entry name" value="Cyclin_C"/>
    <property type="match status" value="1"/>
</dbReference>
<dbReference type="AlphaFoldDB" id="A0A9R0K9K0"/>
<dbReference type="GO" id="GO:0016538">
    <property type="term" value="F:cyclin-dependent protein serine/threonine kinase regulator activity"/>
    <property type="evidence" value="ECO:0000318"/>
    <property type="project" value="GO_Central"/>
</dbReference>
<feature type="domain" description="Cyclin-like" evidence="7">
    <location>
        <begin position="125"/>
        <end position="213"/>
    </location>
</feature>
<dbReference type="Proteomes" id="UP000813463">
    <property type="component" value="Chromosome 2"/>
</dbReference>
<feature type="region of interest" description="Disordered" evidence="6">
    <location>
        <begin position="353"/>
        <end position="387"/>
    </location>
</feature>
<accession>A0A9R0K9K0</accession>
<dbReference type="OrthoDB" id="5590282at2759"/>
<sequence length="387" mass="44124">MAPSFDLLCAEDNSGIFDEVDDNYYGVVVDDDVFQICNLQQQEHQHENLRNLDNININHHHHLSYNNNNNQEHNFEAFFSGFFVANRECLDSMFDNERQHFLGLDYLKRLRNGDLDLGARNLVVDWIHKVQSHYNFGPLCVYLSVNYLDRFLSAYELPKSKAWMMQLLGVACLSLAAKVDETDVPLILDLQVGESKFVFEAKTIQRMELLVLSTLKWRMQSVTPFSFIDYFLYKLSGDQMPHISLIFQAIQLILSTIKVIELMEFRPSEIAAAVAISVTQHQQQQQESQIVELTDKAFSFLTDLVEKERLKKCVEIVNDMRTENRTTGVLASTSVPQSPIGVLDASACLSYKSDETSSTTTTPSGSCANSAPPPKRRKLDRTSQLEF</sequence>
<dbReference type="PANTHER" id="PTHR10177">
    <property type="entry name" value="CYCLINS"/>
    <property type="match status" value="1"/>
</dbReference>
<dbReference type="RefSeq" id="XP_021862440.1">
    <property type="nucleotide sequence ID" value="XM_022006748.2"/>
</dbReference>
<feature type="domain" description="Cyclin C-terminal" evidence="8">
    <location>
        <begin position="222"/>
        <end position="351"/>
    </location>
</feature>
<feature type="compositionally biased region" description="Low complexity" evidence="6">
    <location>
        <begin position="356"/>
        <end position="366"/>
    </location>
</feature>
<keyword evidence="3 5" id="KW-0195">Cyclin</keyword>
<comment type="similarity">
    <text evidence="1">Belongs to the cyclin family. Cyclin D subfamily.</text>
</comment>
<dbReference type="GeneID" id="110801366"/>
<protein>
    <submittedName>
        <fullName evidence="10">Cyclin-D4-1 isoform X1</fullName>
    </submittedName>
</protein>
<evidence type="ECO:0000256" key="2">
    <source>
        <dbReference type="ARBA" id="ARBA00022618"/>
    </source>
</evidence>
<dbReference type="GO" id="GO:0000307">
    <property type="term" value="C:cyclin-dependent protein kinase holoenzyme complex"/>
    <property type="evidence" value="ECO:0000318"/>
    <property type="project" value="GO_Central"/>
</dbReference>
<name>A0A9R0K9K0_SPIOL</name>
<proteinExistence type="inferred from homology"/>
<evidence type="ECO:0000259" key="8">
    <source>
        <dbReference type="SMART" id="SM01332"/>
    </source>
</evidence>
<evidence type="ECO:0000256" key="5">
    <source>
        <dbReference type="RuleBase" id="RU000383"/>
    </source>
</evidence>
<organism evidence="9 10">
    <name type="scientific">Spinacia oleracea</name>
    <name type="common">Spinach</name>
    <dbReference type="NCBI Taxonomy" id="3562"/>
    <lineage>
        <taxon>Eukaryota</taxon>
        <taxon>Viridiplantae</taxon>
        <taxon>Streptophyta</taxon>
        <taxon>Embryophyta</taxon>
        <taxon>Tracheophyta</taxon>
        <taxon>Spermatophyta</taxon>
        <taxon>Magnoliopsida</taxon>
        <taxon>eudicotyledons</taxon>
        <taxon>Gunneridae</taxon>
        <taxon>Pentapetalae</taxon>
        <taxon>Caryophyllales</taxon>
        <taxon>Chenopodiaceae</taxon>
        <taxon>Chenopodioideae</taxon>
        <taxon>Anserineae</taxon>
        <taxon>Spinacia</taxon>
    </lineage>
</organism>
<dbReference type="KEGG" id="soe:110801366"/>
<dbReference type="GO" id="GO:0051301">
    <property type="term" value="P:cell division"/>
    <property type="evidence" value="ECO:0007669"/>
    <property type="project" value="UniProtKB-KW"/>
</dbReference>
<evidence type="ECO:0000256" key="3">
    <source>
        <dbReference type="ARBA" id="ARBA00023127"/>
    </source>
</evidence>
<dbReference type="InterPro" id="IPR036915">
    <property type="entry name" value="Cyclin-like_sf"/>
</dbReference>
<keyword evidence="4" id="KW-0131">Cell cycle</keyword>
<dbReference type="FunFam" id="1.10.472.10:FF:000040">
    <property type="entry name" value="D6-type cyclin"/>
    <property type="match status" value="1"/>
</dbReference>
<dbReference type="PROSITE" id="PS00292">
    <property type="entry name" value="CYCLINS"/>
    <property type="match status" value="1"/>
</dbReference>
<dbReference type="SUPFAM" id="SSF47954">
    <property type="entry name" value="Cyclin-like"/>
    <property type="match status" value="2"/>
</dbReference>
<evidence type="ECO:0000256" key="1">
    <source>
        <dbReference type="ARBA" id="ARBA00009065"/>
    </source>
</evidence>